<dbReference type="AlphaFoldDB" id="A0A427A121"/>
<comment type="caution">
    <text evidence="1">The sequence shown here is derived from an EMBL/GenBank/DDBJ whole genome shotgun (WGS) entry which is preliminary data.</text>
</comment>
<reference evidence="1 2" key="1">
    <citation type="journal article" date="2014" name="Agronomy (Basel)">
        <title>A Draft Genome Sequence for Ensete ventricosum, the Drought-Tolerant Tree Against Hunger.</title>
        <authorList>
            <person name="Harrison J."/>
            <person name="Moore K.A."/>
            <person name="Paszkiewicz K."/>
            <person name="Jones T."/>
            <person name="Grant M."/>
            <person name="Ambacheew D."/>
            <person name="Muzemil S."/>
            <person name="Studholme D.J."/>
        </authorList>
    </citation>
    <scope>NUCLEOTIDE SEQUENCE [LARGE SCALE GENOMIC DNA]</scope>
</reference>
<name>A0A427A121_ENSVE</name>
<protein>
    <submittedName>
        <fullName evidence="1">Uncharacterized protein</fullName>
    </submittedName>
</protein>
<evidence type="ECO:0000313" key="2">
    <source>
        <dbReference type="Proteomes" id="UP000287651"/>
    </source>
</evidence>
<dbReference type="Proteomes" id="UP000287651">
    <property type="component" value="Unassembled WGS sequence"/>
</dbReference>
<dbReference type="EMBL" id="AMZH03004202">
    <property type="protein sequence ID" value="RRT69871.1"/>
    <property type="molecule type" value="Genomic_DNA"/>
</dbReference>
<organism evidence="1 2">
    <name type="scientific">Ensete ventricosum</name>
    <name type="common">Abyssinian banana</name>
    <name type="synonym">Musa ensete</name>
    <dbReference type="NCBI Taxonomy" id="4639"/>
    <lineage>
        <taxon>Eukaryota</taxon>
        <taxon>Viridiplantae</taxon>
        <taxon>Streptophyta</taxon>
        <taxon>Embryophyta</taxon>
        <taxon>Tracheophyta</taxon>
        <taxon>Spermatophyta</taxon>
        <taxon>Magnoliopsida</taxon>
        <taxon>Liliopsida</taxon>
        <taxon>Zingiberales</taxon>
        <taxon>Musaceae</taxon>
        <taxon>Ensete</taxon>
    </lineage>
</organism>
<proteinExistence type="predicted"/>
<gene>
    <name evidence="1" type="ORF">B296_00036917</name>
</gene>
<sequence length="89" mass="9902">MLDESASGISRSIAPTNYNISAYSRFSLAKLEAAAAMTSDLRDVAVDGGRREDHHEEVLCWKAQEEKGEVDIRRRAALCYAKENQNKGE</sequence>
<accession>A0A427A121</accession>
<evidence type="ECO:0000313" key="1">
    <source>
        <dbReference type="EMBL" id="RRT69871.1"/>
    </source>
</evidence>